<dbReference type="EMBL" id="SWLB01000001">
    <property type="protein sequence ID" value="KAF3341827.1"/>
    <property type="molecule type" value="Genomic_DNA"/>
</dbReference>
<dbReference type="OrthoDB" id="431485at2759"/>
<keyword evidence="5" id="KW-1185">Reference proteome</keyword>
<dbReference type="GO" id="GO:0006353">
    <property type="term" value="P:DNA-templated transcription termination"/>
    <property type="evidence" value="ECO:0007669"/>
    <property type="project" value="UniProtKB-KW"/>
</dbReference>
<organism evidence="4 5">
    <name type="scientific">Carex littledalei</name>
    <dbReference type="NCBI Taxonomy" id="544730"/>
    <lineage>
        <taxon>Eukaryota</taxon>
        <taxon>Viridiplantae</taxon>
        <taxon>Streptophyta</taxon>
        <taxon>Embryophyta</taxon>
        <taxon>Tracheophyta</taxon>
        <taxon>Spermatophyta</taxon>
        <taxon>Magnoliopsida</taxon>
        <taxon>Liliopsida</taxon>
        <taxon>Poales</taxon>
        <taxon>Cyperaceae</taxon>
        <taxon>Cyperoideae</taxon>
        <taxon>Cariceae</taxon>
        <taxon>Carex</taxon>
        <taxon>Carex subgen. Euthyceras</taxon>
    </lineage>
</organism>
<dbReference type="InterPro" id="IPR003690">
    <property type="entry name" value="MTERF"/>
</dbReference>
<dbReference type="FunFam" id="1.25.70.10:FF:000013">
    <property type="entry name" value="uncharacterized protein LOC106769908"/>
    <property type="match status" value="1"/>
</dbReference>
<keyword evidence="2" id="KW-0804">Transcription</keyword>
<dbReference type="GO" id="GO:0003676">
    <property type="term" value="F:nucleic acid binding"/>
    <property type="evidence" value="ECO:0007669"/>
    <property type="project" value="InterPro"/>
</dbReference>
<reference evidence="4" key="1">
    <citation type="submission" date="2020-01" db="EMBL/GenBank/DDBJ databases">
        <title>Genome sequence of Kobresia littledalei, the first chromosome-level genome in the family Cyperaceae.</title>
        <authorList>
            <person name="Qu G."/>
        </authorList>
    </citation>
    <scope>NUCLEOTIDE SEQUENCE</scope>
    <source>
        <strain evidence="4">C.B.Clarke</strain>
        <tissue evidence="4">Leaf</tissue>
    </source>
</reference>
<keyword evidence="2" id="KW-0805">Transcription regulation</keyword>
<keyword evidence="2" id="KW-0806">Transcription termination</keyword>
<sequence>MSRPNLHPFVLTNQEKPFLQKNTQKLKFPKLSCKPHRWQIHSTGQAEIAVLEDETKSWEESKQVLSNFNFSTEESDKMLKKAFGWVNSPYWSEEREKLTPNVQTINQILDYLKSLGLSDEDLHKLLKKFPEVLGCRFDEEIKLNVGLLEKDWGISGKTLRSLLLRNPKVLGYNVDCKGDCMAKCTRCWEYNLSDAKLQFMTLYPREKIGTGK</sequence>
<proteinExistence type="inferred from homology"/>
<gene>
    <name evidence="4" type="ORF">FCM35_KLT00465</name>
</gene>
<evidence type="ECO:0000313" key="5">
    <source>
        <dbReference type="Proteomes" id="UP000623129"/>
    </source>
</evidence>
<dbReference type="InterPro" id="IPR038538">
    <property type="entry name" value="MTERF_sf"/>
</dbReference>
<name>A0A833RM49_9POAL</name>
<comment type="similarity">
    <text evidence="1">Belongs to the mTERF family.</text>
</comment>
<evidence type="ECO:0000256" key="2">
    <source>
        <dbReference type="ARBA" id="ARBA00022472"/>
    </source>
</evidence>
<evidence type="ECO:0000313" key="4">
    <source>
        <dbReference type="EMBL" id="KAF3341827.1"/>
    </source>
</evidence>
<comment type="caution">
    <text evidence="4">The sequence shown here is derived from an EMBL/GenBank/DDBJ whole genome shotgun (WGS) entry which is preliminary data.</text>
</comment>
<evidence type="ECO:0000256" key="1">
    <source>
        <dbReference type="ARBA" id="ARBA00007692"/>
    </source>
</evidence>
<keyword evidence="3" id="KW-0809">Transit peptide</keyword>
<dbReference type="AlphaFoldDB" id="A0A833RM49"/>
<dbReference type="Pfam" id="PF02536">
    <property type="entry name" value="mTERF"/>
    <property type="match status" value="1"/>
</dbReference>
<protein>
    <submittedName>
        <fullName evidence="4">mTERF</fullName>
    </submittedName>
</protein>
<dbReference type="Gene3D" id="1.25.70.10">
    <property type="entry name" value="Transcription termination factor 3, mitochondrial"/>
    <property type="match status" value="1"/>
</dbReference>
<accession>A0A833RM49</accession>
<dbReference type="Proteomes" id="UP000623129">
    <property type="component" value="Unassembled WGS sequence"/>
</dbReference>
<evidence type="ECO:0000256" key="3">
    <source>
        <dbReference type="ARBA" id="ARBA00022946"/>
    </source>
</evidence>